<accession>A0A9P1CG10</accession>
<sequence>MQPYIPMWVMKVSDFLQMTLPLPKHEDLLEKGLLHQQTPSCYCIFVSHQWLSTAHPDPEGKQLKVLQNCLQGIIERRLDVMNDAASQLHGEFKKLSSDQQARIKDAYLWLDWISIPQIVEDSETSEGDESREISGRLRRRSRGLRMSLRSFRYRSPGGHSYKLTEQEEYILSIPSFVQACQVFVALVPPVPHHETHEVCNYSSWFTRGWCRTELWCKMMLGNQDMPMIVISANDKVDFSRPVNWVDWLPHEGDFSYGRDRALVISIFEQALAHRLLWLQMGEHWDLYRYFLARSQTLTGQPLVRRSMSEFIEDFGFKSLELAKKQKGTMGPLLSAALAGDVELVKSLVEAKCQVDPTQLEAMTEMGIVGGLTPLHVVVMHGWRCPGVLETLLQARADANTVAKGIPVLAYCRSATDVEILVKYRADVNKATPPLKVPVLALASGENSKPEVIAKLLECRASPNGPVAGGIGTTHPLSLLSINATSNPYAVEAARLLVKATANVNQQCKASGVFYALEMLNRTYLHFARPRSNLMLFTAEWSTSPGLRLFVRQR</sequence>
<dbReference type="EMBL" id="CAMXCT030001558">
    <property type="protein sequence ID" value="CAL4778511.1"/>
    <property type="molecule type" value="Genomic_DNA"/>
</dbReference>
<reference evidence="2" key="1">
    <citation type="submission" date="2022-10" db="EMBL/GenBank/DDBJ databases">
        <authorList>
            <person name="Chen Y."/>
            <person name="Dougan E. K."/>
            <person name="Chan C."/>
            <person name="Rhodes N."/>
            <person name="Thang M."/>
        </authorList>
    </citation>
    <scope>NUCLEOTIDE SEQUENCE</scope>
</reference>
<dbReference type="PANTHER" id="PTHR46224">
    <property type="entry name" value="ANKYRIN REPEAT FAMILY PROTEIN"/>
    <property type="match status" value="1"/>
</dbReference>
<dbReference type="EMBL" id="CAMXCT010001558">
    <property type="protein sequence ID" value="CAI3991199.1"/>
    <property type="molecule type" value="Genomic_DNA"/>
</dbReference>
<dbReference type="Proteomes" id="UP001152797">
    <property type="component" value="Unassembled WGS sequence"/>
</dbReference>
<evidence type="ECO:0000313" key="4">
    <source>
        <dbReference type="EMBL" id="CAL4778511.1"/>
    </source>
</evidence>
<keyword evidence="1" id="KW-0040">ANK repeat</keyword>
<reference evidence="3" key="2">
    <citation type="submission" date="2024-04" db="EMBL/GenBank/DDBJ databases">
        <authorList>
            <person name="Chen Y."/>
            <person name="Shah S."/>
            <person name="Dougan E. K."/>
            <person name="Thang M."/>
            <person name="Chan C."/>
        </authorList>
    </citation>
    <scope>NUCLEOTIDE SEQUENCE [LARGE SCALE GENOMIC DNA]</scope>
</reference>
<dbReference type="PANTHER" id="PTHR46224:SF6">
    <property type="entry name" value="ANKYRIN REPEAT FAMILY PROTEIN"/>
    <property type="match status" value="1"/>
</dbReference>
<proteinExistence type="predicted"/>
<comment type="caution">
    <text evidence="2">The sequence shown here is derived from an EMBL/GenBank/DDBJ whole genome shotgun (WGS) entry which is preliminary data.</text>
</comment>
<dbReference type="OrthoDB" id="445395at2759"/>
<dbReference type="EMBL" id="CAMXCT020001558">
    <property type="protein sequence ID" value="CAL1144574.1"/>
    <property type="molecule type" value="Genomic_DNA"/>
</dbReference>
<dbReference type="InterPro" id="IPR002110">
    <property type="entry name" value="Ankyrin_rpt"/>
</dbReference>
<dbReference type="InterPro" id="IPR036770">
    <property type="entry name" value="Ankyrin_rpt-contain_sf"/>
</dbReference>
<dbReference type="SUPFAM" id="SSF48403">
    <property type="entry name" value="Ankyrin repeat"/>
    <property type="match status" value="1"/>
</dbReference>
<organism evidence="2">
    <name type="scientific">Cladocopium goreaui</name>
    <dbReference type="NCBI Taxonomy" id="2562237"/>
    <lineage>
        <taxon>Eukaryota</taxon>
        <taxon>Sar</taxon>
        <taxon>Alveolata</taxon>
        <taxon>Dinophyceae</taxon>
        <taxon>Suessiales</taxon>
        <taxon>Symbiodiniaceae</taxon>
        <taxon>Cladocopium</taxon>
    </lineage>
</organism>
<dbReference type="PROSITE" id="PS50088">
    <property type="entry name" value="ANK_REPEAT"/>
    <property type="match status" value="1"/>
</dbReference>
<evidence type="ECO:0000313" key="5">
    <source>
        <dbReference type="Proteomes" id="UP001152797"/>
    </source>
</evidence>
<evidence type="ECO:0000256" key="1">
    <source>
        <dbReference type="PROSITE-ProRule" id="PRU00023"/>
    </source>
</evidence>
<name>A0A9P1CG10_9DINO</name>
<evidence type="ECO:0000313" key="3">
    <source>
        <dbReference type="EMBL" id="CAL1144574.1"/>
    </source>
</evidence>
<feature type="repeat" description="ANK" evidence="1">
    <location>
        <begin position="369"/>
        <end position="403"/>
    </location>
</feature>
<protein>
    <submittedName>
        <fullName evidence="4">Ankyrin-2</fullName>
    </submittedName>
</protein>
<gene>
    <name evidence="2" type="ORF">C1SCF055_LOCUS18126</name>
</gene>
<keyword evidence="5" id="KW-1185">Reference proteome</keyword>
<dbReference type="AlphaFoldDB" id="A0A9P1CG10"/>
<evidence type="ECO:0000313" key="2">
    <source>
        <dbReference type="EMBL" id="CAI3991199.1"/>
    </source>
</evidence>
<dbReference type="Gene3D" id="1.25.40.20">
    <property type="entry name" value="Ankyrin repeat-containing domain"/>
    <property type="match status" value="1"/>
</dbReference>
<dbReference type="InterPro" id="IPR051616">
    <property type="entry name" value="Cul2-RING_E3_ligase_SR"/>
</dbReference>